<proteinExistence type="predicted"/>
<name>A0A4C1VFF2_EUMVA</name>
<keyword evidence="1" id="KW-0695">RNA-directed DNA polymerase</keyword>
<dbReference type="OrthoDB" id="8058536at2759"/>
<dbReference type="Proteomes" id="UP000299102">
    <property type="component" value="Unassembled WGS sequence"/>
</dbReference>
<dbReference type="AlphaFoldDB" id="A0A4C1VFF2"/>
<keyword evidence="2" id="KW-1185">Reference proteome</keyword>
<gene>
    <name evidence="1" type="ORF">EVAR_34611_1</name>
</gene>
<reference evidence="1 2" key="1">
    <citation type="journal article" date="2019" name="Commun. Biol.">
        <title>The bagworm genome reveals a unique fibroin gene that provides high tensile strength.</title>
        <authorList>
            <person name="Kono N."/>
            <person name="Nakamura H."/>
            <person name="Ohtoshi R."/>
            <person name="Tomita M."/>
            <person name="Numata K."/>
            <person name="Arakawa K."/>
        </authorList>
    </citation>
    <scope>NUCLEOTIDE SEQUENCE [LARGE SCALE GENOMIC DNA]</scope>
</reference>
<evidence type="ECO:0000313" key="2">
    <source>
        <dbReference type="Proteomes" id="UP000299102"/>
    </source>
</evidence>
<dbReference type="PANTHER" id="PTHR19446">
    <property type="entry name" value="REVERSE TRANSCRIPTASES"/>
    <property type="match status" value="1"/>
</dbReference>
<organism evidence="1 2">
    <name type="scientific">Eumeta variegata</name>
    <name type="common">Bagworm moth</name>
    <name type="synonym">Eumeta japonica</name>
    <dbReference type="NCBI Taxonomy" id="151549"/>
    <lineage>
        <taxon>Eukaryota</taxon>
        <taxon>Metazoa</taxon>
        <taxon>Ecdysozoa</taxon>
        <taxon>Arthropoda</taxon>
        <taxon>Hexapoda</taxon>
        <taxon>Insecta</taxon>
        <taxon>Pterygota</taxon>
        <taxon>Neoptera</taxon>
        <taxon>Endopterygota</taxon>
        <taxon>Lepidoptera</taxon>
        <taxon>Glossata</taxon>
        <taxon>Ditrysia</taxon>
        <taxon>Tineoidea</taxon>
        <taxon>Psychidae</taxon>
        <taxon>Oiketicinae</taxon>
        <taxon>Eumeta</taxon>
    </lineage>
</organism>
<evidence type="ECO:0000313" key="1">
    <source>
        <dbReference type="EMBL" id="GBP37576.1"/>
    </source>
</evidence>
<keyword evidence="1" id="KW-0808">Transferase</keyword>
<dbReference type="STRING" id="151549.A0A4C1VFF2"/>
<dbReference type="GO" id="GO:0003964">
    <property type="term" value="F:RNA-directed DNA polymerase activity"/>
    <property type="evidence" value="ECO:0007669"/>
    <property type="project" value="UniProtKB-KW"/>
</dbReference>
<dbReference type="EMBL" id="BGZK01000336">
    <property type="protein sequence ID" value="GBP37576.1"/>
    <property type="molecule type" value="Genomic_DNA"/>
</dbReference>
<keyword evidence="1" id="KW-0548">Nucleotidyltransferase</keyword>
<accession>A0A4C1VFF2</accession>
<sequence>MFHPSLVAPTLDTPFSIYELNLVLSSLKDSTPGIDGIPYSFLINASDQLLSYYLDIVNPVLITGNVPITWYTQTIIPIFKNKENPDDPAAYRPIALFSVLAKIAEHLVKNSLAWIAESHGLLTGSQYGFRKVQSKSLQALQLHLHSVELELSASKSNLVVFSRKRTVQDVPVILVGSGFPVKSPLSFVVYFLTPNYREPITVTTLSQKLKKNISILRWLSGTWLSAHPYFHKLLYNTIVHSHLDYGSFLLEPMKSICLMELNLVQDRDLRIIVGSMKSSPKTHFRLNAQIHLFLFADSFYLTASYRNHCGFQTTP</sequence>
<comment type="caution">
    <text evidence="1">The sequence shown here is derived from an EMBL/GenBank/DDBJ whole genome shotgun (WGS) entry which is preliminary data.</text>
</comment>
<protein>
    <submittedName>
        <fullName evidence="1">RNA-directed DNA polymerase from mobile element jockey</fullName>
    </submittedName>
</protein>